<dbReference type="GeneID" id="98181959"/>
<evidence type="ECO:0000313" key="1">
    <source>
        <dbReference type="EMBL" id="GAB1321007.1"/>
    </source>
</evidence>
<sequence>MAQSHPTPAIQLIQKSDFTKQLIVPFTTPSAAPNLTVPNQALIRTRLVALTTNNFTYARRGGIPYLAWWSVWPMPSPASSSSSSSSSLPPPFNDEAALAAYCRVSGWGCVEVVQSTVPGLAAGTWLAGYVPIGTRPEAVALARGEVDGHWLRTDVVPGGEGLSSVYKRYVQVPGGKEGGGGGGMDKVGLGWDALMGVLFETGFMLNRFVFSWEGEERVVHPLGMKGMRWAREDADIAGAVMVLLAPSGKTGLAFAHELRFGRPEGKRPGKVIAVGSARSREFSAGTGLFDEVLLYEDLQDASFDLGAKLGGQQQKIVVMDFGARGDAVDRWTEALKDRCERLQVLVIGADPLAQAQSKTAERIEDATSGVEQVHAGNLRERAIELVGTAKYYADKGTAWAKFKDDGTIPGLQLKWGKGMEEFSEGWDALVRGDYGPDIGLVYEI</sequence>
<accession>A0ABQ0GTD6</accession>
<dbReference type="EMBL" id="BAAFSV010000006">
    <property type="protein sequence ID" value="GAB1321007.1"/>
    <property type="molecule type" value="Genomic_DNA"/>
</dbReference>
<gene>
    <name evidence="1" type="ORF">MFIFM68171_11217</name>
</gene>
<evidence type="ECO:0000313" key="2">
    <source>
        <dbReference type="Proteomes" id="UP001628179"/>
    </source>
</evidence>
<proteinExistence type="predicted"/>
<dbReference type="Pfam" id="PF11017">
    <property type="entry name" value="DUF2855"/>
    <property type="match status" value="1"/>
</dbReference>
<protein>
    <submittedName>
        <fullName evidence="1">Uncharacterized protein</fullName>
    </submittedName>
</protein>
<comment type="caution">
    <text evidence="1">The sequence shown here is derived from an EMBL/GenBank/DDBJ whole genome shotgun (WGS) entry which is preliminary data.</text>
</comment>
<dbReference type="InterPro" id="IPR021276">
    <property type="entry name" value="DUF2855"/>
</dbReference>
<keyword evidence="2" id="KW-1185">Reference proteome</keyword>
<dbReference type="RefSeq" id="XP_070922737.1">
    <property type="nucleotide sequence ID" value="XM_071066636.1"/>
</dbReference>
<organism evidence="1 2">
    <name type="scientific">Madurella fahalii</name>
    <dbReference type="NCBI Taxonomy" id="1157608"/>
    <lineage>
        <taxon>Eukaryota</taxon>
        <taxon>Fungi</taxon>
        <taxon>Dikarya</taxon>
        <taxon>Ascomycota</taxon>
        <taxon>Pezizomycotina</taxon>
        <taxon>Sordariomycetes</taxon>
        <taxon>Sordariomycetidae</taxon>
        <taxon>Sordariales</taxon>
        <taxon>Sordariales incertae sedis</taxon>
        <taxon>Madurella</taxon>
    </lineage>
</organism>
<name>A0ABQ0GTD6_9PEZI</name>
<reference evidence="1 2" key="1">
    <citation type="submission" date="2024-09" db="EMBL/GenBank/DDBJ databases">
        <title>Itraconazole resistance in Madurella fahalii resulting from another homologue of gene encoding cytochrome P450 14-alpha sterol demethylase (CYP51).</title>
        <authorList>
            <person name="Yoshioka I."/>
            <person name="Fahal A.H."/>
            <person name="Kaneko S."/>
            <person name="Yaguchi T."/>
        </authorList>
    </citation>
    <scope>NUCLEOTIDE SEQUENCE [LARGE SCALE GENOMIC DNA]</scope>
    <source>
        <strain evidence="1 2">IFM 68171</strain>
    </source>
</reference>
<dbReference type="Proteomes" id="UP001628179">
    <property type="component" value="Unassembled WGS sequence"/>
</dbReference>